<organism evidence="4 5">
    <name type="scientific">Roseateles agri</name>
    <dbReference type="NCBI Taxonomy" id="3098619"/>
    <lineage>
        <taxon>Bacteria</taxon>
        <taxon>Pseudomonadati</taxon>
        <taxon>Pseudomonadota</taxon>
        <taxon>Betaproteobacteria</taxon>
        <taxon>Burkholderiales</taxon>
        <taxon>Sphaerotilaceae</taxon>
        <taxon>Roseateles</taxon>
    </lineage>
</organism>
<dbReference type="PRINTS" id="PR00813">
    <property type="entry name" value="BCTERIALGSPG"/>
</dbReference>
<dbReference type="SUPFAM" id="SSF54523">
    <property type="entry name" value="Pili subunits"/>
    <property type="match status" value="1"/>
</dbReference>
<name>A0ABU5DAQ3_9BURK</name>
<gene>
    <name evidence="4" type="ORF">SNE35_02480</name>
</gene>
<feature type="domain" description="Type II secretion system protein GspG C-terminal" evidence="3">
    <location>
        <begin position="36"/>
        <end position="126"/>
    </location>
</feature>
<evidence type="ECO:0000313" key="5">
    <source>
        <dbReference type="Proteomes" id="UP001285263"/>
    </source>
</evidence>
<reference evidence="4 5" key="1">
    <citation type="submission" date="2023-11" db="EMBL/GenBank/DDBJ databases">
        <title>Paucibacter sp. nov., isolated from fresh soil in Korea.</title>
        <authorList>
            <person name="Le N.T.T."/>
        </authorList>
    </citation>
    <scope>NUCLEOTIDE SEQUENCE [LARGE SCALE GENOMIC DNA]</scope>
    <source>
        <strain evidence="4 5">R3-3</strain>
    </source>
</reference>
<protein>
    <submittedName>
        <fullName evidence="4">Type II secretion system protein GspG</fullName>
    </submittedName>
</protein>
<dbReference type="RefSeq" id="WP_320421224.1">
    <property type="nucleotide sequence ID" value="NZ_JAXCLA010000001.1"/>
</dbReference>
<dbReference type="Gene3D" id="3.30.700.10">
    <property type="entry name" value="Glycoprotein, Type 4 Pilin"/>
    <property type="match status" value="1"/>
</dbReference>
<evidence type="ECO:0000256" key="1">
    <source>
        <dbReference type="ARBA" id="ARBA00022481"/>
    </source>
</evidence>
<proteinExistence type="predicted"/>
<dbReference type="InterPro" id="IPR012902">
    <property type="entry name" value="N_methyl_site"/>
</dbReference>
<comment type="caution">
    <text evidence="4">The sequence shown here is derived from an EMBL/GenBank/DDBJ whole genome shotgun (WGS) entry which is preliminary data.</text>
</comment>
<feature type="region of interest" description="Disordered" evidence="2">
    <location>
        <begin position="85"/>
        <end position="132"/>
    </location>
</feature>
<dbReference type="EMBL" id="JAXCLA010000001">
    <property type="protein sequence ID" value="MDY0743351.1"/>
    <property type="molecule type" value="Genomic_DNA"/>
</dbReference>
<keyword evidence="5" id="KW-1185">Reference proteome</keyword>
<dbReference type="InterPro" id="IPR000983">
    <property type="entry name" value="Bac_GSPG_pilin"/>
</dbReference>
<dbReference type="InterPro" id="IPR045584">
    <property type="entry name" value="Pilin-like"/>
</dbReference>
<evidence type="ECO:0000259" key="3">
    <source>
        <dbReference type="Pfam" id="PF08334"/>
    </source>
</evidence>
<dbReference type="Proteomes" id="UP001285263">
    <property type="component" value="Unassembled WGS sequence"/>
</dbReference>
<dbReference type="InterPro" id="IPR013545">
    <property type="entry name" value="T2SS_protein-GspG_C"/>
</dbReference>
<accession>A0ABU5DAQ3</accession>
<evidence type="ECO:0000256" key="2">
    <source>
        <dbReference type="SAM" id="MobiDB-lite"/>
    </source>
</evidence>
<dbReference type="NCBIfam" id="TIGR02532">
    <property type="entry name" value="IV_pilin_GFxxxE"/>
    <property type="match status" value="1"/>
</dbReference>
<keyword evidence="1" id="KW-0488">Methylation</keyword>
<sequence length="132" mass="14629">MRRAASRYSGGGFTVIELLVVLAALALLLSIAAPRYIQHLDKAREVTLKQDLRQMRDAIDKFYNDQGRYPETLNELVERSYLRGIPTDPVTDRADSWVAVPPSKASQQDKGVFDVHSGATDKASDGSSYGSW</sequence>
<evidence type="ECO:0000313" key="4">
    <source>
        <dbReference type="EMBL" id="MDY0743351.1"/>
    </source>
</evidence>
<dbReference type="Pfam" id="PF08334">
    <property type="entry name" value="T2SSG"/>
    <property type="match status" value="1"/>
</dbReference>